<dbReference type="Pfam" id="PF10987">
    <property type="entry name" value="DUF2806"/>
    <property type="match status" value="1"/>
</dbReference>
<dbReference type="Proteomes" id="UP000604898">
    <property type="component" value="Unassembled WGS sequence"/>
</dbReference>
<name>A0ABS1SVW0_9GAMM</name>
<reference evidence="1 2" key="1">
    <citation type="submission" date="2021-01" db="EMBL/GenBank/DDBJ databases">
        <title>Genome sequence of Shewanella schlegeliana JCM 11561.</title>
        <authorList>
            <person name="Zhang H."/>
            <person name="Li C."/>
        </authorList>
    </citation>
    <scope>NUCLEOTIDE SEQUENCE [LARGE SCALE GENOMIC DNA]</scope>
    <source>
        <strain evidence="1 2">JCM 11561</strain>
    </source>
</reference>
<dbReference type="EMBL" id="JAESVD010000003">
    <property type="protein sequence ID" value="MBL4912676.1"/>
    <property type="molecule type" value="Genomic_DNA"/>
</dbReference>
<accession>A0ABS1SVW0</accession>
<evidence type="ECO:0000313" key="2">
    <source>
        <dbReference type="Proteomes" id="UP000604898"/>
    </source>
</evidence>
<sequence length="286" mass="31728">MVETVTDAAKVAAKPTVKESSKATGVSARKKALLLGRMLGLASEDDYRASSASIGERAAFRAQKQACQYQENLETIYKIAISHTPSDVTGVDLDPDWAHQFFKLAEQIHNRKMQELWGRILANEITSPGNFSLRTLATLKQLTHKEAQILEKALAMSVLVNNETRLKLIIGFKHAGGLGQFFKKPTSTNIGLSQFGLPYSNILTLVEAGVLHRSELETGLLSSKTPISFSLSDLKLKLTPKSGQLFFSYYRFTPIGDELAQLIPFNTDKDYIKAMRALFARDFKID</sequence>
<dbReference type="RefSeq" id="WP_202720917.1">
    <property type="nucleotide sequence ID" value="NZ_BPEX01000012.1"/>
</dbReference>
<comment type="caution">
    <text evidence="1">The sequence shown here is derived from an EMBL/GenBank/DDBJ whole genome shotgun (WGS) entry which is preliminary data.</text>
</comment>
<gene>
    <name evidence="1" type="ORF">JMA39_05920</name>
</gene>
<keyword evidence="2" id="KW-1185">Reference proteome</keyword>
<dbReference type="NCBIfam" id="TIGR03899">
    <property type="entry name" value="TIGR03899 family protein"/>
    <property type="match status" value="1"/>
</dbReference>
<proteinExistence type="predicted"/>
<dbReference type="InterPro" id="IPR021254">
    <property type="entry name" value="DUF2806"/>
</dbReference>
<evidence type="ECO:0000313" key="1">
    <source>
        <dbReference type="EMBL" id="MBL4912676.1"/>
    </source>
</evidence>
<organism evidence="1 2">
    <name type="scientific">Shewanella schlegeliana</name>
    <dbReference type="NCBI Taxonomy" id="190308"/>
    <lineage>
        <taxon>Bacteria</taxon>
        <taxon>Pseudomonadati</taxon>
        <taxon>Pseudomonadota</taxon>
        <taxon>Gammaproteobacteria</taxon>
        <taxon>Alteromonadales</taxon>
        <taxon>Shewanellaceae</taxon>
        <taxon>Shewanella</taxon>
    </lineage>
</organism>
<protein>
    <submittedName>
        <fullName evidence="1">TIGR03899 family protein</fullName>
    </submittedName>
</protein>